<keyword evidence="2" id="KW-1185">Reference proteome</keyword>
<dbReference type="EMBL" id="ML170158">
    <property type="protein sequence ID" value="TDL28282.1"/>
    <property type="molecule type" value="Genomic_DNA"/>
</dbReference>
<evidence type="ECO:0000313" key="2">
    <source>
        <dbReference type="Proteomes" id="UP000294933"/>
    </source>
</evidence>
<dbReference type="Proteomes" id="UP000294933">
    <property type="component" value="Unassembled WGS sequence"/>
</dbReference>
<dbReference type="STRING" id="50990.A0A4Y7QMJ8"/>
<accession>A0A4Y7QMJ8</accession>
<organism evidence="1 2">
    <name type="scientific">Rickenella mellea</name>
    <dbReference type="NCBI Taxonomy" id="50990"/>
    <lineage>
        <taxon>Eukaryota</taxon>
        <taxon>Fungi</taxon>
        <taxon>Dikarya</taxon>
        <taxon>Basidiomycota</taxon>
        <taxon>Agaricomycotina</taxon>
        <taxon>Agaricomycetes</taxon>
        <taxon>Hymenochaetales</taxon>
        <taxon>Rickenellaceae</taxon>
        <taxon>Rickenella</taxon>
    </lineage>
</organism>
<dbReference type="PANTHER" id="PTHR33266">
    <property type="entry name" value="CHROMOSOME 15, WHOLE GENOME SHOTGUN SEQUENCE"/>
    <property type="match status" value="1"/>
</dbReference>
<dbReference type="VEuPathDB" id="FungiDB:BD410DRAFT_799567"/>
<protein>
    <submittedName>
        <fullName evidence="1">Uncharacterized protein</fullName>
    </submittedName>
</protein>
<dbReference type="PANTHER" id="PTHR33266:SF1">
    <property type="entry name" value="F-BOX DOMAIN-CONTAINING PROTEIN"/>
    <property type="match status" value="1"/>
</dbReference>
<evidence type="ECO:0000313" key="1">
    <source>
        <dbReference type="EMBL" id="TDL28282.1"/>
    </source>
</evidence>
<reference evidence="1 2" key="1">
    <citation type="submission" date="2018-06" db="EMBL/GenBank/DDBJ databases">
        <title>A transcriptomic atlas of mushroom development highlights an independent origin of complex multicellularity.</title>
        <authorList>
            <consortium name="DOE Joint Genome Institute"/>
            <person name="Krizsan K."/>
            <person name="Almasi E."/>
            <person name="Merenyi Z."/>
            <person name="Sahu N."/>
            <person name="Viragh M."/>
            <person name="Koszo T."/>
            <person name="Mondo S."/>
            <person name="Kiss B."/>
            <person name="Balint B."/>
            <person name="Kues U."/>
            <person name="Barry K."/>
            <person name="Hegedus J.C."/>
            <person name="Henrissat B."/>
            <person name="Johnson J."/>
            <person name="Lipzen A."/>
            <person name="Ohm R."/>
            <person name="Nagy I."/>
            <person name="Pangilinan J."/>
            <person name="Yan J."/>
            <person name="Xiong Y."/>
            <person name="Grigoriev I.V."/>
            <person name="Hibbett D.S."/>
            <person name="Nagy L.G."/>
        </authorList>
    </citation>
    <scope>NUCLEOTIDE SEQUENCE [LARGE SCALE GENOMIC DNA]</scope>
    <source>
        <strain evidence="1 2">SZMC22713</strain>
    </source>
</reference>
<sequence>MDDNTPLGLASLLTQIVLTCSPTLDQRYADVLKAKQFISDNSELVSILQQAKKTGTYEEVRKLEKLQAVSHSYVDAVGPIETRGTGRDTIQRSWELPYISGPEFAFIDTLKAYRRNDREDASYYAPYLPIVQSSGTGKSRMVHEASGVICSVVVNLRDPETSGYPPCDLGVRNYFSGGENQSQLEAYNRCYLFCVALFDAVRNLLTCQNGPRSAAELQKYLGYGNPTVSHQRSGFFAGVIHDIDDMEVVEHIEQSANKETPIHQSPPTKIKKSGNIFEHALEVAFDRLQATINNLPTVDSESEADPGAIDFILALDEALLLTPVKTSGGLDWSMFGELRRVLRRLRDRSFYAVFLSTTGSIRQFRPNVRDDTSRRLYTGQLLLRNPYVQTGFDQLAIPVKEGIDLKKVAEPQHFAGQGRPLLSGRYKSNPNIDHVVGFASEKLMNGQSVKHATWKDALLAPLAVRLPLQFNTSTFTGRRFAEEHVEKHMRLCLGVLPDSDIMETINPSEPILAEAAARLMQSFNSATVLHSYLTDTHVSKGDRGELGIMLLFLMAHDSAVKTQPSYGPKLFHRPVPLLQLLDHLFAKKITDARFRKEFKNSWVFFTHFVKVTDKSIITTEFIWRMMIRGAAIQCADYQKAYDMVIPSTVNGQTVSENNTAGIYLQGKNCSDLTNVDVKPTKQAFEKMDPIQMGIFKSKTPRRVINIVLALAATDPSVVVTEQTHSFDIFAGGTSHLTYSPIKEDENGIWQSILARSGVEEIYGENKMVANITMSMCPGVRTNDAHWQSFISLDSD</sequence>
<name>A0A4Y7QMJ8_9AGAM</name>
<proteinExistence type="predicted"/>
<dbReference type="OrthoDB" id="107110at2759"/>
<dbReference type="AlphaFoldDB" id="A0A4Y7QMJ8"/>
<gene>
    <name evidence="1" type="ORF">BD410DRAFT_799567</name>
</gene>